<reference evidence="2 3" key="1">
    <citation type="journal article" date="2013" name="Genome Announc.">
        <title>Draft Genome Sequence of Arcticibacter svalbardensis Strain MN12-7T, a Member of the Family Sphingobacteriaceae Isolated from an Arctic Soil Sample.</title>
        <authorList>
            <person name="Shivaji S."/>
            <person name="Ara S."/>
            <person name="Prasad S."/>
            <person name="Manasa B.P."/>
            <person name="Begum Z."/>
            <person name="Singh A."/>
            <person name="Kumar Pinnaka A."/>
        </authorList>
    </citation>
    <scope>NUCLEOTIDE SEQUENCE [LARGE SCALE GENOMIC DNA]</scope>
    <source>
        <strain evidence="2 3">MN12-7</strain>
    </source>
</reference>
<evidence type="ECO:0000256" key="1">
    <source>
        <dbReference type="SAM" id="Coils"/>
    </source>
</evidence>
<protein>
    <recommendedName>
        <fullName evidence="4">Lipoprotein</fullName>
    </recommendedName>
</protein>
<organism evidence="2 3">
    <name type="scientific">Arcticibacter svalbardensis MN12-7</name>
    <dbReference type="NCBI Taxonomy" id="1150600"/>
    <lineage>
        <taxon>Bacteria</taxon>
        <taxon>Pseudomonadati</taxon>
        <taxon>Bacteroidota</taxon>
        <taxon>Sphingobacteriia</taxon>
        <taxon>Sphingobacteriales</taxon>
        <taxon>Sphingobacteriaceae</taxon>
        <taxon>Arcticibacter</taxon>
    </lineage>
</organism>
<dbReference type="STRING" id="1150600.ADIARSV_0465"/>
<dbReference type="Proteomes" id="UP000014174">
    <property type="component" value="Unassembled WGS sequence"/>
</dbReference>
<keyword evidence="1" id="KW-0175">Coiled coil</keyword>
<accession>R9GXX4</accession>
<dbReference type="OrthoDB" id="766447at2"/>
<evidence type="ECO:0000313" key="2">
    <source>
        <dbReference type="EMBL" id="EOR96360.1"/>
    </source>
</evidence>
<dbReference type="PROSITE" id="PS51257">
    <property type="entry name" value="PROKAR_LIPOPROTEIN"/>
    <property type="match status" value="1"/>
</dbReference>
<dbReference type="RefSeq" id="WP_016193714.1">
    <property type="nucleotide sequence ID" value="NZ_AQPN01000018.1"/>
</dbReference>
<comment type="caution">
    <text evidence="2">The sequence shown here is derived from an EMBL/GenBank/DDBJ whole genome shotgun (WGS) entry which is preliminary data.</text>
</comment>
<sequence>MNKSIYFLLLILFLFSGCYDKKKEQLLRKKEIELAQKEQQLILKEKTLQIKEQELTDRVKRLDSTQINPADTAIHIEALVGTWYARMTCIEASCPGSAIGDTKNEQWEIAYQNNVLLVKATVRGKLVRVYSGISTSRAIELAARPSVDQADASTRMLVRLQQNTSGKLMGSREIIRASDCKIIYALELSK</sequence>
<proteinExistence type="predicted"/>
<evidence type="ECO:0000313" key="3">
    <source>
        <dbReference type="Proteomes" id="UP000014174"/>
    </source>
</evidence>
<dbReference type="EMBL" id="AQPN01000018">
    <property type="protein sequence ID" value="EOR96360.1"/>
    <property type="molecule type" value="Genomic_DNA"/>
</dbReference>
<dbReference type="eggNOG" id="ENOG5031KC7">
    <property type="taxonomic scope" value="Bacteria"/>
</dbReference>
<name>R9GXX4_9SPHI</name>
<keyword evidence="3" id="KW-1185">Reference proteome</keyword>
<feature type="coiled-coil region" evidence="1">
    <location>
        <begin position="20"/>
        <end position="54"/>
    </location>
</feature>
<evidence type="ECO:0008006" key="4">
    <source>
        <dbReference type="Google" id="ProtNLM"/>
    </source>
</evidence>
<gene>
    <name evidence="2" type="ORF">ADIARSV_0465</name>
</gene>
<dbReference type="AlphaFoldDB" id="R9GXX4"/>